<dbReference type="Proteomes" id="UP000784294">
    <property type="component" value="Unassembled WGS sequence"/>
</dbReference>
<comment type="caution">
    <text evidence="1">The sequence shown here is derived from an EMBL/GenBank/DDBJ whole genome shotgun (WGS) entry which is preliminary data.</text>
</comment>
<protein>
    <submittedName>
        <fullName evidence="1">Uncharacterized protein</fullName>
    </submittedName>
</protein>
<sequence>MSANGGLLPLKVDQYIPEDVLLEHHDASVELNVPCSVKNRLRTEAWAQIIRSAVLTEVQCLLRLLVDLIEPNRISYVLKSWIPFSAEAEAEEKPG</sequence>
<name>A0A3S5CGS7_9PLAT</name>
<evidence type="ECO:0000313" key="1">
    <source>
        <dbReference type="EMBL" id="VEL19968.1"/>
    </source>
</evidence>
<dbReference type="AlphaFoldDB" id="A0A3S5CGS7"/>
<dbReference type="EMBL" id="CAAALY010044110">
    <property type="protein sequence ID" value="VEL19968.1"/>
    <property type="molecule type" value="Genomic_DNA"/>
</dbReference>
<gene>
    <name evidence="1" type="ORF">PXEA_LOCUS13408</name>
</gene>
<keyword evidence="2" id="KW-1185">Reference proteome</keyword>
<reference evidence="1" key="1">
    <citation type="submission" date="2018-11" db="EMBL/GenBank/DDBJ databases">
        <authorList>
            <consortium name="Pathogen Informatics"/>
        </authorList>
    </citation>
    <scope>NUCLEOTIDE SEQUENCE</scope>
</reference>
<evidence type="ECO:0000313" key="2">
    <source>
        <dbReference type="Proteomes" id="UP000784294"/>
    </source>
</evidence>
<organism evidence="1 2">
    <name type="scientific">Protopolystoma xenopodis</name>
    <dbReference type="NCBI Taxonomy" id="117903"/>
    <lineage>
        <taxon>Eukaryota</taxon>
        <taxon>Metazoa</taxon>
        <taxon>Spiralia</taxon>
        <taxon>Lophotrochozoa</taxon>
        <taxon>Platyhelminthes</taxon>
        <taxon>Monogenea</taxon>
        <taxon>Polyopisthocotylea</taxon>
        <taxon>Polystomatidea</taxon>
        <taxon>Polystomatidae</taxon>
        <taxon>Protopolystoma</taxon>
    </lineage>
</organism>
<proteinExistence type="predicted"/>
<accession>A0A3S5CGS7</accession>